<feature type="region of interest" description="Disordered" evidence="6">
    <location>
        <begin position="1"/>
        <end position="26"/>
    </location>
</feature>
<evidence type="ECO:0000256" key="1">
    <source>
        <dbReference type="ARBA" id="ARBA00004651"/>
    </source>
</evidence>
<dbReference type="InterPro" id="IPR010432">
    <property type="entry name" value="RDD"/>
</dbReference>
<evidence type="ECO:0000256" key="2">
    <source>
        <dbReference type="ARBA" id="ARBA00022475"/>
    </source>
</evidence>
<accession>A0A7W7C8R6</accession>
<reference evidence="8 9" key="1">
    <citation type="submission" date="2020-08" db="EMBL/GenBank/DDBJ databases">
        <title>Sequencing the genomes of 1000 actinobacteria strains.</title>
        <authorList>
            <person name="Klenk H.-P."/>
        </authorList>
    </citation>
    <scope>NUCLEOTIDE SEQUENCE [LARGE SCALE GENOMIC DNA]</scope>
    <source>
        <strain evidence="8 9">DSM 44230</strain>
    </source>
</reference>
<dbReference type="InterPro" id="IPR016795">
    <property type="entry name" value="UCP021697"/>
</dbReference>
<dbReference type="AlphaFoldDB" id="A0A7W7C8R6"/>
<comment type="caution">
    <text evidence="8">The sequence shown here is derived from an EMBL/GenBank/DDBJ whole genome shotgun (WGS) entry which is preliminary data.</text>
</comment>
<keyword evidence="4" id="KW-1133">Transmembrane helix</keyword>
<dbReference type="PANTHER" id="PTHR36115">
    <property type="entry name" value="PROLINE-RICH ANTIGEN HOMOLOG-RELATED"/>
    <property type="match status" value="1"/>
</dbReference>
<dbReference type="Pfam" id="PF06271">
    <property type="entry name" value="RDD"/>
    <property type="match status" value="1"/>
</dbReference>
<gene>
    <name evidence="8" type="ORF">HNR67_002736</name>
</gene>
<dbReference type="Proteomes" id="UP000533598">
    <property type="component" value="Unassembled WGS sequence"/>
</dbReference>
<keyword evidence="3" id="KW-0812">Transmembrane</keyword>
<dbReference type="PIRSF" id="PIRSF021697">
    <property type="entry name" value="UCP021697"/>
    <property type="match status" value="1"/>
</dbReference>
<evidence type="ECO:0000259" key="7">
    <source>
        <dbReference type="Pfam" id="PF06271"/>
    </source>
</evidence>
<evidence type="ECO:0000256" key="4">
    <source>
        <dbReference type="ARBA" id="ARBA00022989"/>
    </source>
</evidence>
<keyword evidence="9" id="KW-1185">Reference proteome</keyword>
<comment type="subcellular location">
    <subcellularLocation>
        <location evidence="1">Cell membrane</location>
        <topology evidence="1">Multi-pass membrane protein</topology>
    </subcellularLocation>
</comment>
<dbReference type="InterPro" id="IPR051791">
    <property type="entry name" value="Pra-immunoreactive"/>
</dbReference>
<keyword evidence="5" id="KW-0472">Membrane</keyword>
<name>A0A7W7C8R6_9PSEU</name>
<evidence type="ECO:0000313" key="9">
    <source>
        <dbReference type="Proteomes" id="UP000533598"/>
    </source>
</evidence>
<sequence>MSRWTGSWLSGPGSARESDPAADPGYRGERLRLPEAGLGSVAGTGRRFLALLIDWLPGALIGNFLTTNPAVSAMALFALLTVASLAAFGRTPGHWVVGIKPTSLTGAGERISFGHSVLRTLLLCLVIPPLVMDVDGRGLHDHVARTVMTIAR</sequence>
<organism evidence="8 9">
    <name type="scientific">Crossiella cryophila</name>
    <dbReference type="NCBI Taxonomy" id="43355"/>
    <lineage>
        <taxon>Bacteria</taxon>
        <taxon>Bacillati</taxon>
        <taxon>Actinomycetota</taxon>
        <taxon>Actinomycetes</taxon>
        <taxon>Pseudonocardiales</taxon>
        <taxon>Pseudonocardiaceae</taxon>
        <taxon>Crossiella</taxon>
    </lineage>
</organism>
<proteinExistence type="predicted"/>
<evidence type="ECO:0000313" key="8">
    <source>
        <dbReference type="EMBL" id="MBB4676618.1"/>
    </source>
</evidence>
<dbReference type="EMBL" id="JACHMH010000001">
    <property type="protein sequence ID" value="MBB4676618.1"/>
    <property type="molecule type" value="Genomic_DNA"/>
</dbReference>
<evidence type="ECO:0000256" key="6">
    <source>
        <dbReference type="SAM" id="MobiDB-lite"/>
    </source>
</evidence>
<keyword evidence="2" id="KW-1003">Cell membrane</keyword>
<feature type="domain" description="RDD" evidence="7">
    <location>
        <begin position="42"/>
        <end position="126"/>
    </location>
</feature>
<dbReference type="RefSeq" id="WP_312987193.1">
    <property type="nucleotide sequence ID" value="NZ_BAAAUI010000079.1"/>
</dbReference>
<protein>
    <recommendedName>
        <fullName evidence="7">RDD domain-containing protein</fullName>
    </recommendedName>
</protein>
<evidence type="ECO:0000256" key="5">
    <source>
        <dbReference type="ARBA" id="ARBA00023136"/>
    </source>
</evidence>
<dbReference type="GO" id="GO:0005886">
    <property type="term" value="C:plasma membrane"/>
    <property type="evidence" value="ECO:0007669"/>
    <property type="project" value="UniProtKB-SubCell"/>
</dbReference>
<evidence type="ECO:0000256" key="3">
    <source>
        <dbReference type="ARBA" id="ARBA00022692"/>
    </source>
</evidence>
<dbReference type="PANTHER" id="PTHR36115:SF6">
    <property type="entry name" value="PROLINE-RICH ANTIGEN HOMOLOG"/>
    <property type="match status" value="1"/>
</dbReference>